<keyword evidence="2" id="KW-0472">Membrane</keyword>
<feature type="compositionally biased region" description="Gly residues" evidence="1">
    <location>
        <begin position="389"/>
        <end position="406"/>
    </location>
</feature>
<dbReference type="AlphaFoldDB" id="A0A165IFP2"/>
<reference evidence="3 4" key="1">
    <citation type="journal article" date="2016" name="Mol. Biol. Evol.">
        <title>Comparative Genomics of Early-Diverging Mushroom-Forming Fungi Provides Insights into the Origins of Lignocellulose Decay Capabilities.</title>
        <authorList>
            <person name="Nagy L.G."/>
            <person name="Riley R."/>
            <person name="Tritt A."/>
            <person name="Adam C."/>
            <person name="Daum C."/>
            <person name="Floudas D."/>
            <person name="Sun H."/>
            <person name="Yadav J.S."/>
            <person name="Pangilinan J."/>
            <person name="Larsson K.H."/>
            <person name="Matsuura K."/>
            <person name="Barry K."/>
            <person name="Labutti K."/>
            <person name="Kuo R."/>
            <person name="Ohm R.A."/>
            <person name="Bhattacharya S.S."/>
            <person name="Shirouzu T."/>
            <person name="Yoshinaga Y."/>
            <person name="Martin F.M."/>
            <person name="Grigoriev I.V."/>
            <person name="Hibbett D.S."/>
        </authorList>
    </citation>
    <scope>NUCLEOTIDE SEQUENCE [LARGE SCALE GENOMIC DNA]</scope>
    <source>
        <strain evidence="3 4">HHB12733</strain>
    </source>
</reference>
<keyword evidence="2" id="KW-0812">Transmembrane</keyword>
<feature type="compositionally biased region" description="Low complexity" evidence="1">
    <location>
        <begin position="355"/>
        <end position="368"/>
    </location>
</feature>
<feature type="transmembrane region" description="Helical" evidence="2">
    <location>
        <begin position="27"/>
        <end position="45"/>
    </location>
</feature>
<dbReference type="InParanoid" id="A0A165IFP2"/>
<evidence type="ECO:0000256" key="2">
    <source>
        <dbReference type="SAM" id="Phobius"/>
    </source>
</evidence>
<accession>A0A165IFP2</accession>
<proteinExistence type="predicted"/>
<feature type="compositionally biased region" description="Polar residues" evidence="1">
    <location>
        <begin position="259"/>
        <end position="272"/>
    </location>
</feature>
<keyword evidence="4" id="KW-1185">Reference proteome</keyword>
<feature type="region of interest" description="Disordered" evidence="1">
    <location>
        <begin position="239"/>
        <end position="428"/>
    </location>
</feature>
<evidence type="ECO:0000313" key="3">
    <source>
        <dbReference type="EMBL" id="KZT60512.1"/>
    </source>
</evidence>
<organism evidence="3 4">
    <name type="scientific">Calocera cornea HHB12733</name>
    <dbReference type="NCBI Taxonomy" id="1353952"/>
    <lineage>
        <taxon>Eukaryota</taxon>
        <taxon>Fungi</taxon>
        <taxon>Dikarya</taxon>
        <taxon>Basidiomycota</taxon>
        <taxon>Agaricomycotina</taxon>
        <taxon>Dacrymycetes</taxon>
        <taxon>Dacrymycetales</taxon>
        <taxon>Dacrymycetaceae</taxon>
        <taxon>Calocera</taxon>
    </lineage>
</organism>
<name>A0A165IFP2_9BASI</name>
<evidence type="ECO:0000256" key="1">
    <source>
        <dbReference type="SAM" id="MobiDB-lite"/>
    </source>
</evidence>
<dbReference type="OrthoDB" id="3349377at2759"/>
<feature type="compositionally biased region" description="Basic and acidic residues" evidence="1">
    <location>
        <begin position="339"/>
        <end position="354"/>
    </location>
</feature>
<dbReference type="EMBL" id="KV423930">
    <property type="protein sequence ID" value="KZT60512.1"/>
    <property type="molecule type" value="Genomic_DNA"/>
</dbReference>
<feature type="transmembrane region" description="Helical" evidence="2">
    <location>
        <begin position="148"/>
        <end position="170"/>
    </location>
</feature>
<feature type="compositionally biased region" description="Basic and acidic residues" evidence="1">
    <location>
        <begin position="299"/>
        <end position="309"/>
    </location>
</feature>
<evidence type="ECO:0000313" key="4">
    <source>
        <dbReference type="Proteomes" id="UP000076842"/>
    </source>
</evidence>
<sequence>MLCSLYFAIGDTQRTMPDRLCAMWDQFFGGSAIVLVAACDVLLILRLYALYGKQKRVLLGLGLVLCAELIVEAVIIGLVTHNEMAVDKPSVLTVDGCLTTDSFGSLDLVAWVPALATNTIYFILMLYKLHPYIRELGPKGTTTRLLTVFVRDGSIFFAIVFAAVLVNALIPPLVGQGARVGLEEVGLPWVVAAFSFSGARLTLNLRSAVVPEDAGKGEGEKAELGEAYRREVVVIDRNRNRGRGRAGPQVVQGGRGSEDSTMTAESSGTCPSTLPPVYETEEERGAASGEGGSVADTASARKERERDSVVDIAPRPQPQPQPQRPGIDVLRRRSSVRSPPERPRPSFGPRRDASRGLSAASASGRGSLPTYAAHGSDALLELGRTGSDESGGSGRSGGSAGSGHSGTGRCWCGGDCAGDGGEAEGEKA</sequence>
<keyword evidence="2" id="KW-1133">Transmembrane helix</keyword>
<feature type="transmembrane region" description="Helical" evidence="2">
    <location>
        <begin position="57"/>
        <end position="79"/>
    </location>
</feature>
<feature type="transmembrane region" description="Helical" evidence="2">
    <location>
        <begin position="108"/>
        <end position="127"/>
    </location>
</feature>
<gene>
    <name evidence="3" type="ORF">CALCODRAFT_107031</name>
</gene>
<dbReference type="Proteomes" id="UP000076842">
    <property type="component" value="Unassembled WGS sequence"/>
</dbReference>
<protein>
    <submittedName>
        <fullName evidence="3">Uncharacterized protein</fullName>
    </submittedName>
</protein>